<proteinExistence type="predicted"/>
<dbReference type="AlphaFoldDB" id="A0A517ZT32"/>
<dbReference type="RefSeq" id="WP_145378097.1">
    <property type="nucleotide sequence ID" value="NZ_CP036276.1"/>
</dbReference>
<dbReference type="KEGG" id="sdyn:Mal52_40970"/>
<protein>
    <submittedName>
        <fullName evidence="2">Uncharacterized protein</fullName>
    </submittedName>
</protein>
<evidence type="ECO:0000256" key="1">
    <source>
        <dbReference type="SAM" id="MobiDB-lite"/>
    </source>
</evidence>
<sequence>MDEKSRSQPHIGLRFGLHVCGFLLGLLLWLGGVCAAAEFVEDFEDVSSGETSWYWQFDKQKCRLIEHRRVDQAHKGQGAEFLNFEAADEGTLVELRHSLPATQVLLGETHLSVWVRCQQPGCQLSLRLVLPNEIDPTTGKTALMIPLEGDTYTDEEGRWQQLTCRTTKRAVLKTIGWARNYYEKTEIDTEGMYVDRAYLTAKSLAGPVKFLIDDMRLGPRVRPPTIIPVDHREDASATATPAKFHLDQLTIEGKPTFLRILPYHNEDPAELARLRFNTAWIPDFANVAVLKKLRAQGLWMIAIPPQAIGPDGEMYDARTANLAPFSKDTEGILAWYLGTGIPAADKSLITNWIETLRGADRKYNRPFMGDVAGLELSYSRLFKMLGVSRNVLHTSLNFREYREALMAKRHAARPGSFCWTWIETEPAPELDGWRVAAGWHPVVVEPEQIRLQLYAALQAGNRGVGFMKSSDLNEERPGGLERKLVVQLLNMELDLIEPWLATATLRSTVPVKISQRKQQLRQGNLFGGSAEARRRKDELLRARTDDLRQKPRLKKELEAAVLETVDGNLLILPAWLEEGAQFVPGRLGGENVRMTVPGVSATAVAFEITTTGVHSLDGRTRRVAGGLEITLQKFDQTAMVLLTSNPRLKMELDRKVYAMAPESAAISLRLAETKLERVRAIDRELVELGYPQGDGLGNIRKCESSLRSAREALRLKDFNGARILSGEAMQALRILQRGHWNDAVRNLSSPTSSLHTLCFQTLPDHWDMMARFGSKISVGDNLLRSGDFEDLDTMIAEGWQHKQRESSGIQANAELAPRPSPGGGQYSLRLAALPLDAERIPLLVPEPPVTVTTPPLTVQSGQLIHIRGQIRIRRDITGSADGVMFYDSLAGPAQGLRWKSTNGWQRFEMFREATHSGSMTLTLSLTGMGDVLIDQLQVIAVTPSRSIGGFRGEKHYDPRHILTVPVNRRRVQGMAKPQGRERMNERYDSRRNDARQR</sequence>
<dbReference type="Proteomes" id="UP000319383">
    <property type="component" value="Chromosome"/>
</dbReference>
<evidence type="ECO:0000313" key="3">
    <source>
        <dbReference type="Proteomes" id="UP000319383"/>
    </source>
</evidence>
<reference evidence="2 3" key="1">
    <citation type="submission" date="2019-02" db="EMBL/GenBank/DDBJ databases">
        <title>Deep-cultivation of Planctomycetes and their phenomic and genomic characterization uncovers novel biology.</title>
        <authorList>
            <person name="Wiegand S."/>
            <person name="Jogler M."/>
            <person name="Boedeker C."/>
            <person name="Pinto D."/>
            <person name="Vollmers J."/>
            <person name="Rivas-Marin E."/>
            <person name="Kohn T."/>
            <person name="Peeters S.H."/>
            <person name="Heuer A."/>
            <person name="Rast P."/>
            <person name="Oberbeckmann S."/>
            <person name="Bunk B."/>
            <person name="Jeske O."/>
            <person name="Meyerdierks A."/>
            <person name="Storesund J.E."/>
            <person name="Kallscheuer N."/>
            <person name="Luecker S."/>
            <person name="Lage O.M."/>
            <person name="Pohl T."/>
            <person name="Merkel B.J."/>
            <person name="Hornburger P."/>
            <person name="Mueller R.-W."/>
            <person name="Bruemmer F."/>
            <person name="Labrenz M."/>
            <person name="Spormann A.M."/>
            <person name="Op den Camp H."/>
            <person name="Overmann J."/>
            <person name="Amann R."/>
            <person name="Jetten M.S.M."/>
            <person name="Mascher T."/>
            <person name="Medema M.H."/>
            <person name="Devos D.P."/>
            <person name="Kaster A.-K."/>
            <person name="Ovreas L."/>
            <person name="Rohde M."/>
            <person name="Galperin M.Y."/>
            <person name="Jogler C."/>
        </authorList>
    </citation>
    <scope>NUCLEOTIDE SEQUENCE [LARGE SCALE GENOMIC DNA]</scope>
    <source>
        <strain evidence="2 3">Mal52</strain>
    </source>
</reference>
<keyword evidence="3" id="KW-1185">Reference proteome</keyword>
<feature type="region of interest" description="Disordered" evidence="1">
    <location>
        <begin position="969"/>
        <end position="997"/>
    </location>
</feature>
<dbReference type="EMBL" id="CP036276">
    <property type="protein sequence ID" value="QDU45603.1"/>
    <property type="molecule type" value="Genomic_DNA"/>
</dbReference>
<evidence type="ECO:0000313" key="2">
    <source>
        <dbReference type="EMBL" id="QDU45603.1"/>
    </source>
</evidence>
<feature type="compositionally biased region" description="Basic and acidic residues" evidence="1">
    <location>
        <begin position="978"/>
        <end position="997"/>
    </location>
</feature>
<accession>A0A517ZT32</accession>
<name>A0A517ZT32_9PLAN</name>
<organism evidence="2 3">
    <name type="scientific">Symmachiella dynata</name>
    <dbReference type="NCBI Taxonomy" id="2527995"/>
    <lineage>
        <taxon>Bacteria</taxon>
        <taxon>Pseudomonadati</taxon>
        <taxon>Planctomycetota</taxon>
        <taxon>Planctomycetia</taxon>
        <taxon>Planctomycetales</taxon>
        <taxon>Planctomycetaceae</taxon>
        <taxon>Symmachiella</taxon>
    </lineage>
</organism>
<gene>
    <name evidence="2" type="ORF">Mal52_40970</name>
</gene>